<dbReference type="PANTHER" id="PTHR21224:SF1">
    <property type="entry name" value="INTEGRATOR COMPLEX SUBUNIT 1"/>
    <property type="match status" value="1"/>
</dbReference>
<dbReference type="InterPro" id="IPR022145">
    <property type="entry name" value="INTS1_RPB2-bd"/>
</dbReference>
<dbReference type="Pfam" id="PF12432">
    <property type="entry name" value="INTS1_RP2B-bd"/>
    <property type="match status" value="1"/>
</dbReference>
<gene>
    <name evidence="6" type="ORF">LOD99_692</name>
</gene>
<dbReference type="Proteomes" id="UP001165289">
    <property type="component" value="Unassembled WGS sequence"/>
</dbReference>
<feature type="domain" description="Integrator complex subunit 1 INTS2-binding" evidence="5">
    <location>
        <begin position="867"/>
        <end position="1144"/>
    </location>
</feature>
<feature type="domain" description="Integrator complex subunit 1 RPB2-binding" evidence="2">
    <location>
        <begin position="241"/>
        <end position="393"/>
    </location>
</feature>
<dbReference type="Pfam" id="PF22927">
    <property type="entry name" value="INT1_R3"/>
    <property type="match status" value="1"/>
</dbReference>
<feature type="region of interest" description="Disordered" evidence="1">
    <location>
        <begin position="1"/>
        <end position="42"/>
    </location>
</feature>
<evidence type="ECO:0000256" key="1">
    <source>
        <dbReference type="SAM" id="MobiDB-lite"/>
    </source>
</evidence>
<organism evidence="6 7">
    <name type="scientific">Oopsacas minuta</name>
    <dbReference type="NCBI Taxonomy" id="111878"/>
    <lineage>
        <taxon>Eukaryota</taxon>
        <taxon>Metazoa</taxon>
        <taxon>Porifera</taxon>
        <taxon>Hexactinellida</taxon>
        <taxon>Hexasterophora</taxon>
        <taxon>Lyssacinosida</taxon>
        <taxon>Leucopsacidae</taxon>
        <taxon>Oopsacas</taxon>
    </lineage>
</organism>
<proteinExistence type="predicted"/>
<feature type="compositionally biased region" description="Basic residues" evidence="1">
    <location>
        <begin position="9"/>
        <end position="18"/>
    </location>
</feature>
<name>A0AAV7K032_9METZ</name>
<dbReference type="Pfam" id="PF22929">
    <property type="entry name" value="INTS1_INTS2-bd"/>
    <property type="match status" value="1"/>
</dbReference>
<evidence type="ECO:0000313" key="6">
    <source>
        <dbReference type="EMBL" id="KAI6654293.1"/>
    </source>
</evidence>
<protein>
    <submittedName>
        <fullName evidence="6">Integrator complex subunit 1-like</fullName>
    </submittedName>
</protein>
<dbReference type="GO" id="GO:0034474">
    <property type="term" value="P:U2 snRNA 3'-end processing"/>
    <property type="evidence" value="ECO:0007669"/>
    <property type="project" value="InterPro"/>
</dbReference>
<dbReference type="InterPro" id="IPR053965">
    <property type="entry name" value="INTS1_R4"/>
</dbReference>
<dbReference type="PANTHER" id="PTHR21224">
    <property type="entry name" value="INTEGRATOR COMPLEX SUBUNIT 1"/>
    <property type="match status" value="1"/>
</dbReference>
<feature type="domain" description="Integrator complex subunit 1 R3" evidence="3">
    <location>
        <begin position="1702"/>
        <end position="1854"/>
    </location>
</feature>
<dbReference type="Pfam" id="PF22928">
    <property type="entry name" value="INTS1_R4"/>
    <property type="match status" value="1"/>
</dbReference>
<keyword evidence="7" id="KW-1185">Reference proteome</keyword>
<comment type="caution">
    <text evidence="6">The sequence shown here is derived from an EMBL/GenBank/DDBJ whole genome shotgun (WGS) entry which is preliminary data.</text>
</comment>
<evidence type="ECO:0000313" key="7">
    <source>
        <dbReference type="Proteomes" id="UP001165289"/>
    </source>
</evidence>
<dbReference type="InterPro" id="IPR038902">
    <property type="entry name" value="INTS1"/>
</dbReference>
<evidence type="ECO:0000259" key="5">
    <source>
        <dbReference type="Pfam" id="PF22929"/>
    </source>
</evidence>
<dbReference type="GO" id="GO:0032039">
    <property type="term" value="C:integrator complex"/>
    <property type="evidence" value="ECO:0007669"/>
    <property type="project" value="InterPro"/>
</dbReference>
<evidence type="ECO:0000259" key="4">
    <source>
        <dbReference type="Pfam" id="PF22928"/>
    </source>
</evidence>
<dbReference type="InterPro" id="IPR053964">
    <property type="entry name" value="INT1_R3"/>
</dbReference>
<sequence length="2042" mass="234966">MEQTEKKVPGMRRGKHQKPLTSELFKLGAKPPTLKSDMKPEEAEPVITTPKILNPTYSSLLGNETSAHEFLKEVNLADSDTRRDNILMNGLRTLKFSKTKPDTTLLTSFMYIAKDKPQTLSSPKVFETILSFLKKEPFKKQSPTLHIFIANLILEILAQSQDWPEVIAHYYIDDAMGDRVWVDLPSCRKFVLNILTGFGHNSALIRNEIEEQEQSLSSQPNSEFLFPGCEIKLRFTHTSQSSIKKYVMTVVNDALQKRQLVSVPKSLNMFLRIASCYPELRLSISKQFEVWLNGVKISKGLIDLLNTIVSVCEAPEDTETITTLVTMRLKTKLSNPPYIAAMQILVRTKENLALCFKQILLNELSSRKNQSTNIPLLQMMFKNYTDECARKLALICQELLLEQDEMLKPLKQLIHELVRQVKQDLNFQILASCLLQERNQEKFRRMETTFKLKYVYIIADLVIWVSVNNAHFLNRDTLSLSHEASKKAAHNMKDMNSYLSIVQMHAISWLINVVSTILPATTTTEQFYNVLIRRLVLFEADWSKEEWPNENERSTLQKMLHQGTILENSLITICSFPYKENIHVTSPTIISLLEKIFYNSLNSHYNLVCTNPDIFENILRLSLLNGETHTDSKDTENFVYCYTEYYWRSWVLLLILSICNLQVLGSEAVKNYPTLSMLIEMCLTGEYKYPTTLGFKHATEMGVLSRESILGKKEEEETIKFSARRFTDDEPQLNLMIYDIHGEPRRPAVSIVDHITELNNSFGLAKQIFQCREPDFLLELIERQGSAGSLKWLSDVLETDGEYSVNALPIISLCELYISGLDEQMSMKAVKKHKLAEKFERRQKTITERLRNVLYLPPDQCETSLTVLSYFLSRLIPPKQTLTSDRQLTLTALESIFETQTEKASNISWLLNGIPNLPSFEILRPNLIQIILSCCRSEFQHDVIIAALTFIDKYIPENLENFILSLVDMLQERYLFFNSCFQMQDLIISTQLLACLHNIILKTTNYIFTHFDQLDTINWIPVHLNGTSIKLPDSLIKTTFMVLAYDSLVNENIGGEEMFHLWFPDCEPFPLQIFIKEQDFLPNEYVLAFLNSSRHPVAQTIVKMLDTETTLKLLTFQGLTGKSARVILRSLDEKVSHSVESLKIGLQNPELGNSLPYLRNLTDSYKHMGYQEGRHFNRFLTETMGIQSVIYPHTSSMLDLQITSFSGEIPAKKISKYDQLDGKSLEQHLLQVFNTRTSCIVNESNSNQALLLRSITSNILENATTNWNQNFTTITMVVNKLHKLVSSNRSGRSVLDALFQKGTWSCPIIKLLCIAHVNQGATREFTETLHFITHYPNQTGSLVPLIHEYFPDISHPLQERLREDPSKLINEIIQKASRDTQKTIQLANQLICLTADSEKFRRFDFNKLMKVLNILEEIEYNKINKLIWHVLLSTLQHGDSQKTLNFILTLLHQQFEQNLVMSLDTPEFGYFRVSVGKYFDCLTLLDPDIGFSAHYTSHKLAPVLFNQYYLPYMLSFFMSELSWEFVSELLLSNGFQSSNTAYLDFLWGSLNAARLWQGRSNLNVVSPLWCFGLRKQYKLEVTDNILNILNRIYNEFKDTVQAMSGQTGVILSEFLDSLDTSESYRKLFFDALYKRIPMLIVLLKDETEKQKNSISFLINKKELLALHFALFLYLIWPETEIPSDLFDTLPLSMSLWHPSVCDTRLHQLLSRLVLPNDTQNSQLKYVLILKKIATKHKTLFLRHLPLLPSFISSNSVSLQSDNIRQNQVLLSQILSLLKLLQPNIYKDIYSESLNAIFTCYFNTFSTDKKSTASCNSLLESMGEMLLAYLSANFKQFYQFIIQHRQHLEGIASNHHSVESIQQIVTSIRYNKPKMLCINNRNFGFIFPEPPAPRTVQLIPFKNRLLRHNSNETILYVLQELEDQSMSRASILVEFAPCLHTLIVHPDQFCRKLATLLSIRHLKLNPSSCAEFIPYILKALTSGDPVMVSGIIKYIPEVVVLCSKTDARRVMRSMLLISAKEFHEVKEELINSIKTCLADKFAC</sequence>
<feature type="domain" description="Integrator complex subunit 1 R4" evidence="4">
    <location>
        <begin position="1902"/>
        <end position="2002"/>
    </location>
</feature>
<dbReference type="InterPro" id="IPR053966">
    <property type="entry name" value="INTS1_INTS2-bd"/>
</dbReference>
<reference evidence="6 7" key="1">
    <citation type="journal article" date="2023" name="BMC Biol.">
        <title>The compact genome of the sponge Oopsacas minuta (Hexactinellida) is lacking key metazoan core genes.</title>
        <authorList>
            <person name="Santini S."/>
            <person name="Schenkelaars Q."/>
            <person name="Jourda C."/>
            <person name="Duchesne M."/>
            <person name="Belahbib H."/>
            <person name="Rocher C."/>
            <person name="Selva M."/>
            <person name="Riesgo A."/>
            <person name="Vervoort M."/>
            <person name="Leys S.P."/>
            <person name="Kodjabachian L."/>
            <person name="Le Bivic A."/>
            <person name="Borchiellini C."/>
            <person name="Claverie J.M."/>
            <person name="Renard E."/>
        </authorList>
    </citation>
    <scope>NUCLEOTIDE SEQUENCE [LARGE SCALE GENOMIC DNA]</scope>
    <source>
        <strain evidence="6">SPO-2</strain>
    </source>
</reference>
<dbReference type="EMBL" id="JAKMXF010000222">
    <property type="protein sequence ID" value="KAI6654293.1"/>
    <property type="molecule type" value="Genomic_DNA"/>
</dbReference>
<evidence type="ECO:0000259" key="2">
    <source>
        <dbReference type="Pfam" id="PF12432"/>
    </source>
</evidence>
<accession>A0AAV7K032</accession>
<evidence type="ECO:0000259" key="3">
    <source>
        <dbReference type="Pfam" id="PF22927"/>
    </source>
</evidence>